<evidence type="ECO:0000313" key="3">
    <source>
        <dbReference type="Proteomes" id="UP000242502"/>
    </source>
</evidence>
<dbReference type="Proteomes" id="UP000242502">
    <property type="component" value="Unassembled WGS sequence"/>
</dbReference>
<feature type="signal peptide" evidence="1">
    <location>
        <begin position="1"/>
        <end position="32"/>
    </location>
</feature>
<reference evidence="2 3" key="1">
    <citation type="journal article" date="2016" name="Appl. Environ. Microbiol.">
        <title>Lack of Overt Genome Reduction in the Bryostatin-Producing Bryozoan Symbiont "Candidatus Endobugula sertula".</title>
        <authorList>
            <person name="Miller I.J."/>
            <person name="Vanee N."/>
            <person name="Fong S.S."/>
            <person name="Lim-Fong G.E."/>
            <person name="Kwan J.C."/>
        </authorList>
    </citation>
    <scope>NUCLEOTIDE SEQUENCE [LARGE SCALE GENOMIC DNA]</scope>
    <source>
        <strain evidence="2">AB1-4</strain>
    </source>
</reference>
<dbReference type="EMBL" id="MDLC01000010">
    <property type="protein sequence ID" value="ODS24342.1"/>
    <property type="molecule type" value="Genomic_DNA"/>
</dbReference>
<dbReference type="AlphaFoldDB" id="A0A1D2QRZ2"/>
<evidence type="ECO:0000256" key="1">
    <source>
        <dbReference type="SAM" id="SignalP"/>
    </source>
</evidence>
<comment type="caution">
    <text evidence="2">The sequence shown here is derived from an EMBL/GenBank/DDBJ whole genome shotgun (WGS) entry which is preliminary data.</text>
</comment>
<feature type="chain" id="PRO_5008906591" description="DUF4142 domain-containing protein" evidence="1">
    <location>
        <begin position="33"/>
        <end position="136"/>
    </location>
</feature>
<proteinExistence type="predicted"/>
<name>A0A1D2QRZ2_9GAMM</name>
<evidence type="ECO:0000313" key="2">
    <source>
        <dbReference type="EMBL" id="ODS24342.1"/>
    </source>
</evidence>
<sequence>MNTQLLKTILRASALTACLCAFSLSQVETLTAADYVAMELEARQITLDGVRDRLALLQANAGLDTQLAGDSDTQQQVDDVFQQYGMTLSSALAWATQHRQAIDDYLAQHPAQQAEYDRIARELETVSTQIQALVNQ</sequence>
<organism evidence="2 3">
    <name type="scientific">Candidatus Endobugula sertula</name>
    <name type="common">Bugula neritina bacterial symbiont</name>
    <dbReference type="NCBI Taxonomy" id="62101"/>
    <lineage>
        <taxon>Bacteria</taxon>
        <taxon>Pseudomonadati</taxon>
        <taxon>Pseudomonadota</taxon>
        <taxon>Gammaproteobacteria</taxon>
        <taxon>Cellvibrionales</taxon>
        <taxon>Cellvibrionaceae</taxon>
        <taxon>Candidatus Endobugula</taxon>
    </lineage>
</organism>
<gene>
    <name evidence="2" type="ORF">AB835_04035</name>
</gene>
<dbReference type="STRING" id="62101.AB835_04035"/>
<protein>
    <recommendedName>
        <fullName evidence="4">DUF4142 domain-containing protein</fullName>
    </recommendedName>
</protein>
<evidence type="ECO:0008006" key="4">
    <source>
        <dbReference type="Google" id="ProtNLM"/>
    </source>
</evidence>
<keyword evidence="1" id="KW-0732">Signal</keyword>
<accession>A0A1D2QRZ2</accession>